<dbReference type="STRING" id="762376.AXYL_05421"/>
<feature type="transmembrane region" description="Helical" evidence="1">
    <location>
        <begin position="101"/>
        <end position="120"/>
    </location>
</feature>
<keyword evidence="1" id="KW-0812">Transmembrane</keyword>
<evidence type="ECO:0000256" key="1">
    <source>
        <dbReference type="SAM" id="Phobius"/>
    </source>
</evidence>
<proteinExistence type="predicted"/>
<reference evidence="2 3" key="1">
    <citation type="journal article" date="2011" name="J. Bacteriol.">
        <title>Complete genome sequence of the haloaromatic acid-degrading bacterium Achromobacter xylosoxidans A8.</title>
        <authorList>
            <person name="Strnad H."/>
            <person name="Ridl J."/>
            <person name="Paces J."/>
            <person name="Kolar M."/>
            <person name="Vlcek C."/>
            <person name="Paces V."/>
        </authorList>
    </citation>
    <scope>NUCLEOTIDE SEQUENCE [LARGE SCALE GENOMIC DNA]</scope>
    <source>
        <strain evidence="2 3">A8</strain>
    </source>
</reference>
<organism evidence="2 3">
    <name type="scientific">Achromobacter xylosoxidans (strain A8)</name>
    <dbReference type="NCBI Taxonomy" id="762376"/>
    <lineage>
        <taxon>Bacteria</taxon>
        <taxon>Pseudomonadati</taxon>
        <taxon>Pseudomonadota</taxon>
        <taxon>Betaproteobacteria</taxon>
        <taxon>Burkholderiales</taxon>
        <taxon>Alcaligenaceae</taxon>
        <taxon>Achromobacter</taxon>
    </lineage>
</organism>
<evidence type="ECO:0000313" key="3">
    <source>
        <dbReference type="Proteomes" id="UP000006876"/>
    </source>
</evidence>
<evidence type="ECO:0000313" key="2">
    <source>
        <dbReference type="EMBL" id="ADP18721.1"/>
    </source>
</evidence>
<feature type="transmembrane region" description="Helical" evidence="1">
    <location>
        <begin position="127"/>
        <end position="148"/>
    </location>
</feature>
<sequence length="199" mass="20717">MRGLLPQACHAYPAHILHDAMNPFISIGILLLGVFAAIAYRRKRQRTADATGRRLGSDLLAGGALYGVAAPAIGGAGVILGLTAATRDPETLLMLLYGLPWFYLFGFVPAMLCGVVAGALRPARSSWLACAGMAAVGALFGFVFLLGFGTHERPWQELLGFPLTVGALPGAVSAFVCARIFYGKSRGNSAPGGDAPQTA</sequence>
<feature type="transmembrane region" description="Helical" evidence="1">
    <location>
        <begin position="20"/>
        <end position="39"/>
    </location>
</feature>
<feature type="transmembrane region" description="Helical" evidence="1">
    <location>
        <begin position="59"/>
        <end position="81"/>
    </location>
</feature>
<feature type="transmembrane region" description="Helical" evidence="1">
    <location>
        <begin position="160"/>
        <end position="182"/>
    </location>
</feature>
<dbReference type="KEGG" id="axy:AXYL_05421"/>
<dbReference type="EMBL" id="CP002287">
    <property type="protein sequence ID" value="ADP18721.1"/>
    <property type="molecule type" value="Genomic_DNA"/>
</dbReference>
<keyword evidence="1" id="KW-0472">Membrane</keyword>
<name>E3HWA8_ACHXA</name>
<gene>
    <name evidence="2" type="ordered locus">AXYL_05421</name>
</gene>
<dbReference type="HOGENOM" id="CLU_1615414_0_0_4"/>
<protein>
    <submittedName>
        <fullName evidence="2">Putative membrane protein 68</fullName>
    </submittedName>
</protein>
<keyword evidence="1" id="KW-1133">Transmembrane helix</keyword>
<dbReference type="AlphaFoldDB" id="E3HWA8"/>
<accession>E3HWA8</accession>
<dbReference type="Proteomes" id="UP000006876">
    <property type="component" value="Chromosome"/>
</dbReference>